<dbReference type="Proteomes" id="UP000694383">
    <property type="component" value="Unplaced"/>
</dbReference>
<reference evidence="1" key="1">
    <citation type="submission" date="2025-08" db="UniProtKB">
        <authorList>
            <consortium name="Ensembl"/>
        </authorList>
    </citation>
    <scope>IDENTIFICATION</scope>
</reference>
<sequence>IKGKTTLCEKANGEIRQVIDNQWTPEKKVNSSGQVSTLFNLCLTLSGCSPVKTTSVIFAAHLFSSCTAQCS</sequence>
<evidence type="ECO:0000313" key="2">
    <source>
        <dbReference type="Proteomes" id="UP000694383"/>
    </source>
</evidence>
<accession>A0A8C7Y5K7</accession>
<dbReference type="AlphaFoldDB" id="A0A8C7Y5K7"/>
<evidence type="ECO:0000313" key="1">
    <source>
        <dbReference type="Ensembl" id="ENSOSIP00000022078.1"/>
    </source>
</evidence>
<reference evidence="1" key="2">
    <citation type="submission" date="2025-09" db="UniProtKB">
        <authorList>
            <consortium name="Ensembl"/>
        </authorList>
    </citation>
    <scope>IDENTIFICATION</scope>
</reference>
<name>A0A8C7Y5K7_9TELE</name>
<keyword evidence="2" id="KW-1185">Reference proteome</keyword>
<protein>
    <submittedName>
        <fullName evidence="1">Uncharacterized protein</fullName>
    </submittedName>
</protein>
<dbReference type="Ensembl" id="ENSOSIT00000023328.1">
    <property type="protein sequence ID" value="ENSOSIP00000022078.1"/>
    <property type="gene ID" value="ENSOSIG00000011643.1"/>
</dbReference>
<proteinExistence type="predicted"/>
<organism evidence="1 2">
    <name type="scientific">Oryzias sinensis</name>
    <name type="common">Chinese medaka</name>
    <dbReference type="NCBI Taxonomy" id="183150"/>
    <lineage>
        <taxon>Eukaryota</taxon>
        <taxon>Metazoa</taxon>
        <taxon>Chordata</taxon>
        <taxon>Craniata</taxon>
        <taxon>Vertebrata</taxon>
        <taxon>Euteleostomi</taxon>
        <taxon>Actinopterygii</taxon>
        <taxon>Neopterygii</taxon>
        <taxon>Teleostei</taxon>
        <taxon>Neoteleostei</taxon>
        <taxon>Acanthomorphata</taxon>
        <taxon>Ovalentaria</taxon>
        <taxon>Atherinomorphae</taxon>
        <taxon>Beloniformes</taxon>
        <taxon>Adrianichthyidae</taxon>
        <taxon>Oryziinae</taxon>
        <taxon>Oryzias</taxon>
    </lineage>
</organism>